<feature type="region of interest" description="Disordered" evidence="3">
    <location>
        <begin position="48"/>
        <end position="123"/>
    </location>
</feature>
<gene>
    <name evidence="5" type="ORF">HJC23_004834</name>
</gene>
<proteinExistence type="inferred from homology"/>
<comment type="similarity">
    <text evidence="1">Belongs to the mTERF family.</text>
</comment>
<dbReference type="InterPro" id="IPR038538">
    <property type="entry name" value="MTERF_sf"/>
</dbReference>
<feature type="signal peptide" evidence="4">
    <location>
        <begin position="1"/>
        <end position="27"/>
    </location>
</feature>
<reference evidence="5 6" key="1">
    <citation type="journal article" date="2020" name="G3 (Bethesda)">
        <title>Improved Reference Genome for Cyclotella cryptica CCMP332, a Model for Cell Wall Morphogenesis, Salinity Adaptation, and Lipid Production in Diatoms (Bacillariophyta).</title>
        <authorList>
            <person name="Roberts W.R."/>
            <person name="Downey K.M."/>
            <person name="Ruck E.C."/>
            <person name="Traller J.C."/>
            <person name="Alverson A.J."/>
        </authorList>
    </citation>
    <scope>NUCLEOTIDE SEQUENCE [LARGE SCALE GENOMIC DNA]</scope>
    <source>
        <strain evidence="5 6">CCMP332</strain>
    </source>
</reference>
<evidence type="ECO:0000256" key="3">
    <source>
        <dbReference type="SAM" id="MobiDB-lite"/>
    </source>
</evidence>
<dbReference type="Proteomes" id="UP001516023">
    <property type="component" value="Unassembled WGS sequence"/>
</dbReference>
<feature type="chain" id="PRO_5044864995" description="RNase H type-1 domain-containing protein" evidence="4">
    <location>
        <begin position="28"/>
        <end position="1151"/>
    </location>
</feature>
<keyword evidence="2" id="KW-0809">Transit peptide</keyword>
<evidence type="ECO:0000313" key="5">
    <source>
        <dbReference type="EMBL" id="KAL3783659.1"/>
    </source>
</evidence>
<dbReference type="Gene3D" id="1.25.70.10">
    <property type="entry name" value="Transcription termination factor 3, mitochondrial"/>
    <property type="match status" value="1"/>
</dbReference>
<keyword evidence="6" id="KW-1185">Reference proteome</keyword>
<dbReference type="PANTHER" id="PTHR13068:SF112">
    <property type="entry name" value="TRANSCRIPTION TERMINATION FACTOR 3, MITOCHONDRIAL"/>
    <property type="match status" value="1"/>
</dbReference>
<accession>A0ABD3P7N4</accession>
<name>A0ABD3P7N4_9STRA</name>
<evidence type="ECO:0000256" key="4">
    <source>
        <dbReference type="SAM" id="SignalP"/>
    </source>
</evidence>
<evidence type="ECO:0000256" key="2">
    <source>
        <dbReference type="ARBA" id="ARBA00022946"/>
    </source>
</evidence>
<sequence>MTTTTLMILSYTSLLCAFSLVPFATWAFHCAPSSRLIHWNDVEPRTSRPVSDRLFAATSSGDPNGTRKSKRSRASSTSKGSTYPKRNTNRRYDDEKSKQSTKEAWSSKQPTSSNGKSSRANPNQESMYIQFSRVFQRHVVYRHIPSNNDTNWDGIGDTTITSMTTASRSTEEVMESFEFLDEAMAKYPGIPVLAPKDLPFPPPTCSIEWDSNEDVEEKTLIKTTVDGGVGGGARKRRADVEQDECESTVAGMGLTTLCELQYEYDCVERMSTTNSLDASSFQRQQGAVSSNVDELGYRYDQSRLAIQTLLKLVTTPESQINLPRHFFRLDPKRFASRGLTSDVILKNHNRLVQLLSGVLGMKQRDIDFVLSNFPQLCLYNGDEVECMIDFLVSPLPQQEFVSVVMVAEKGIGGESVDWPRLWWKGFGAGLTVSQAAASLRVMPELLAMYYEDSSKPSILYMHQQMRLSVSPTLIDETNTNLGHLIEGTPPSDAYFFAYMSSLGVSWGQLRILISALKLWCNCNLDPTWEIMQRGPVRSMFRSSAMDYLRQRLQVKPSDLHRMIKTHSRLTGYDACFKMKPTLNKLQSTFGLTGSEMRKIVLRMPSLLGMGIQSIEDKLKFFLNEAGMSMEQLRTALLKQPSLIQYSLDTTLRPKARFFLHELGIPSSLLSRIITTAPALMGFSLSDNLRPKVCCLMRRCALNQFQVGVLIATSPSLLSLSQLGKMNYECKIEPTLSSLSELLEIDNPHDLGQILMAAPRLLHHSIASLDDKFSLLTKSLQSKEKAIIALRNNPSLLTWTLIVLRERIDLSLEMGNDLFTSLQPSKRGRRKMMQQSPPEANYEDAVIVSFESSSLESISMICPTVSVAAKEAGLSKSAVIEAIQAGQCVDGKFFSYLKDISEPGTALKHVSHDDHKVSISLFVSGSVYPGDRLDVARGQSRTGGICLKVINDGTIDNYESIVDDVLAAASSCFGILVPNSTGNVILAVFPLINPSKNRCELFSLLGALRVVESFIKTRRTDGDSRTYDIKIFSDSNYALKLVSNRDRLLKLGGCFAYSEELLSSLNMKREYVNIDILHPLARSFSRLNGQDEPPQSRNKKVVDAKVQFLHSMDSISKQDDWVKDWPGRSGPGFVRFLKRQARAAAEWQYNRQ</sequence>
<protein>
    <recommendedName>
        <fullName evidence="7">RNase H type-1 domain-containing protein</fullName>
    </recommendedName>
</protein>
<dbReference type="Pfam" id="PF02536">
    <property type="entry name" value="mTERF"/>
    <property type="match status" value="2"/>
</dbReference>
<evidence type="ECO:0000256" key="1">
    <source>
        <dbReference type="ARBA" id="ARBA00007692"/>
    </source>
</evidence>
<keyword evidence="4" id="KW-0732">Signal</keyword>
<feature type="compositionally biased region" description="Polar residues" evidence="3">
    <location>
        <begin position="102"/>
        <end position="123"/>
    </location>
</feature>
<dbReference type="EMBL" id="JABMIG020000254">
    <property type="protein sequence ID" value="KAL3783659.1"/>
    <property type="molecule type" value="Genomic_DNA"/>
</dbReference>
<feature type="compositionally biased region" description="Basic and acidic residues" evidence="3">
    <location>
        <begin position="90"/>
        <end position="101"/>
    </location>
</feature>
<organism evidence="5 6">
    <name type="scientific">Cyclotella cryptica</name>
    <dbReference type="NCBI Taxonomy" id="29204"/>
    <lineage>
        <taxon>Eukaryota</taxon>
        <taxon>Sar</taxon>
        <taxon>Stramenopiles</taxon>
        <taxon>Ochrophyta</taxon>
        <taxon>Bacillariophyta</taxon>
        <taxon>Coscinodiscophyceae</taxon>
        <taxon>Thalassiosirophycidae</taxon>
        <taxon>Stephanodiscales</taxon>
        <taxon>Stephanodiscaceae</taxon>
        <taxon>Cyclotella</taxon>
    </lineage>
</organism>
<dbReference type="PANTHER" id="PTHR13068">
    <property type="entry name" value="CGI-12 PROTEIN-RELATED"/>
    <property type="match status" value="1"/>
</dbReference>
<dbReference type="SMART" id="SM00733">
    <property type="entry name" value="Mterf"/>
    <property type="match status" value="5"/>
</dbReference>
<dbReference type="InterPro" id="IPR003690">
    <property type="entry name" value="MTERF"/>
</dbReference>
<evidence type="ECO:0000313" key="6">
    <source>
        <dbReference type="Proteomes" id="UP001516023"/>
    </source>
</evidence>
<comment type="caution">
    <text evidence="5">The sequence shown here is derived from an EMBL/GenBank/DDBJ whole genome shotgun (WGS) entry which is preliminary data.</text>
</comment>
<evidence type="ECO:0008006" key="7">
    <source>
        <dbReference type="Google" id="ProtNLM"/>
    </source>
</evidence>
<dbReference type="AlphaFoldDB" id="A0ABD3P7N4"/>